<dbReference type="KEGG" id="tbk:HF295_05415"/>
<proteinExistence type="predicted"/>
<dbReference type="Proteomes" id="UP000512167">
    <property type="component" value="Chromosome"/>
</dbReference>
<dbReference type="InterPro" id="IPR050325">
    <property type="entry name" value="Prot/Nucl_acid_deglycase"/>
</dbReference>
<dbReference type="RefSeq" id="WP_312031157.1">
    <property type="nucleotide sequence ID" value="NZ_CP051151.1"/>
</dbReference>
<dbReference type="Pfam" id="PF01965">
    <property type="entry name" value="DJ-1_PfpI"/>
    <property type="match status" value="1"/>
</dbReference>
<dbReference type="EMBL" id="CP051151">
    <property type="protein sequence ID" value="QLY40327.1"/>
    <property type="molecule type" value="Genomic_DNA"/>
</dbReference>
<dbReference type="PANTHER" id="PTHR48094:SF12">
    <property type="entry name" value="PARKINSON DISEASE PROTEIN 7 HOMOLOG"/>
    <property type="match status" value="1"/>
</dbReference>
<protein>
    <submittedName>
        <fullName evidence="2">DJ-1/PfpI family protein</fullName>
    </submittedName>
</protein>
<evidence type="ECO:0000313" key="3">
    <source>
        <dbReference type="Proteomes" id="UP000512167"/>
    </source>
</evidence>
<dbReference type="SUPFAM" id="SSF52317">
    <property type="entry name" value="Class I glutamine amidotransferase-like"/>
    <property type="match status" value="1"/>
</dbReference>
<feature type="domain" description="DJ-1/PfpI" evidence="1">
    <location>
        <begin position="2"/>
        <end position="162"/>
    </location>
</feature>
<dbReference type="CDD" id="cd03135">
    <property type="entry name" value="GATase1_DJ-1"/>
    <property type="match status" value="1"/>
</dbReference>
<dbReference type="InterPro" id="IPR029062">
    <property type="entry name" value="Class_I_gatase-like"/>
</dbReference>
<organism evidence="2 3">
    <name type="scientific">Hujiaoplasma nucleasis</name>
    <dbReference type="NCBI Taxonomy" id="2725268"/>
    <lineage>
        <taxon>Bacteria</taxon>
        <taxon>Bacillati</taxon>
        <taxon>Mycoplasmatota</taxon>
        <taxon>Mollicutes</taxon>
        <taxon>Candidatus Izemoplasmatales</taxon>
        <taxon>Hujiaoplasmataceae</taxon>
        <taxon>Hujiaoplasma</taxon>
    </lineage>
</organism>
<dbReference type="InterPro" id="IPR002818">
    <property type="entry name" value="DJ-1/PfpI"/>
</dbReference>
<dbReference type="Gene3D" id="3.40.50.880">
    <property type="match status" value="1"/>
</dbReference>
<reference evidence="2 3" key="1">
    <citation type="submission" date="2020-04" db="EMBL/GenBank/DDBJ databases">
        <authorList>
            <person name="Zheng R.K."/>
            <person name="Sun C.M."/>
        </authorList>
    </citation>
    <scope>NUCLEOTIDE SEQUENCE [LARGE SCALE GENOMIC DNA]</scope>
    <source>
        <strain evidence="3">zrk29</strain>
    </source>
</reference>
<accession>A0A7L6N4Y2</accession>
<name>A0A7L6N4Y2_9MOLU</name>
<gene>
    <name evidence="2" type="ORF">HF295_05415</name>
</gene>
<evidence type="ECO:0000313" key="2">
    <source>
        <dbReference type="EMBL" id="QLY40327.1"/>
    </source>
</evidence>
<dbReference type="AlphaFoldDB" id="A0A7L6N4Y2"/>
<dbReference type="PANTHER" id="PTHR48094">
    <property type="entry name" value="PROTEIN/NUCLEIC ACID DEGLYCASE DJ-1-RELATED"/>
    <property type="match status" value="1"/>
</dbReference>
<keyword evidence="3" id="KW-1185">Reference proteome</keyword>
<dbReference type="GO" id="GO:0005737">
    <property type="term" value="C:cytoplasm"/>
    <property type="evidence" value="ECO:0007669"/>
    <property type="project" value="TreeGrafter"/>
</dbReference>
<evidence type="ECO:0000259" key="1">
    <source>
        <dbReference type="Pfam" id="PF01965"/>
    </source>
</evidence>
<sequence length="179" mass="20054">MKLACLLADGFEDVEALATSALLRRAKFTVDFYSVYNQEKVTGAYHTVVTDLLKIKDLNPDDYDGLLIPGGRAAFKIRDEQSVKDIARAFHQKDKWMFAICAAPTVFGLLGLLDGKKYISFPGTEKEMGQAIRVNEKAVRDEQFITGRSAGSVYDFVFKIIETIQGPDALQKFKENIVY</sequence>